<comment type="caution">
    <text evidence="1">The sequence shown here is derived from an EMBL/GenBank/DDBJ whole genome shotgun (WGS) entry which is preliminary data.</text>
</comment>
<keyword evidence="2" id="KW-1185">Reference proteome</keyword>
<dbReference type="EMBL" id="BPLR01001953">
    <property type="protein sequence ID" value="GIX68333.1"/>
    <property type="molecule type" value="Genomic_DNA"/>
</dbReference>
<evidence type="ECO:0000313" key="2">
    <source>
        <dbReference type="Proteomes" id="UP001054945"/>
    </source>
</evidence>
<gene>
    <name evidence="1" type="ORF">CEXT_520611</name>
</gene>
<accession>A0AAV4M7I8</accession>
<name>A0AAV4M7I8_CAEEX</name>
<dbReference type="Proteomes" id="UP001054945">
    <property type="component" value="Unassembled WGS sequence"/>
</dbReference>
<proteinExistence type="predicted"/>
<dbReference type="AlphaFoldDB" id="A0AAV4M7I8"/>
<reference evidence="1 2" key="1">
    <citation type="submission" date="2021-06" db="EMBL/GenBank/DDBJ databases">
        <title>Caerostris extrusa draft genome.</title>
        <authorList>
            <person name="Kono N."/>
            <person name="Arakawa K."/>
        </authorList>
    </citation>
    <scope>NUCLEOTIDE SEQUENCE [LARGE SCALE GENOMIC DNA]</scope>
</reference>
<sequence>MMIMIMGRMRMKVKASDYDLASIHLEPLLGESCCEIFPPLLNGGGKRGGGTDFRLATFPLRKLLRYRAEMTCR</sequence>
<organism evidence="1 2">
    <name type="scientific">Caerostris extrusa</name>
    <name type="common">Bark spider</name>
    <name type="synonym">Caerostris bankana</name>
    <dbReference type="NCBI Taxonomy" id="172846"/>
    <lineage>
        <taxon>Eukaryota</taxon>
        <taxon>Metazoa</taxon>
        <taxon>Ecdysozoa</taxon>
        <taxon>Arthropoda</taxon>
        <taxon>Chelicerata</taxon>
        <taxon>Arachnida</taxon>
        <taxon>Araneae</taxon>
        <taxon>Araneomorphae</taxon>
        <taxon>Entelegynae</taxon>
        <taxon>Araneoidea</taxon>
        <taxon>Araneidae</taxon>
        <taxon>Caerostris</taxon>
    </lineage>
</organism>
<evidence type="ECO:0000313" key="1">
    <source>
        <dbReference type="EMBL" id="GIX68333.1"/>
    </source>
</evidence>
<protein>
    <submittedName>
        <fullName evidence="1">Uncharacterized protein</fullName>
    </submittedName>
</protein>